<dbReference type="Proteomes" id="UP000192738">
    <property type="component" value="Unassembled WGS sequence"/>
</dbReference>
<dbReference type="InterPro" id="IPR025110">
    <property type="entry name" value="AMP-bd_C"/>
</dbReference>
<dbReference type="GO" id="GO:0031177">
    <property type="term" value="F:phosphopantetheine binding"/>
    <property type="evidence" value="ECO:0007669"/>
    <property type="project" value="TreeGrafter"/>
</dbReference>
<dbReference type="InterPro" id="IPR009081">
    <property type="entry name" value="PP-bd_ACP"/>
</dbReference>
<dbReference type="FunFam" id="1.10.1200.10:FF:000005">
    <property type="entry name" value="Nonribosomal peptide synthetase 1"/>
    <property type="match status" value="1"/>
</dbReference>
<dbReference type="PANTHER" id="PTHR45527:SF1">
    <property type="entry name" value="FATTY ACID SYNTHASE"/>
    <property type="match status" value="1"/>
</dbReference>
<dbReference type="Gene3D" id="3.30.559.10">
    <property type="entry name" value="Chloramphenicol acetyltransferase-like domain"/>
    <property type="match status" value="4"/>
</dbReference>
<feature type="domain" description="Carrier" evidence="5">
    <location>
        <begin position="931"/>
        <end position="1006"/>
    </location>
</feature>
<dbReference type="InterPro" id="IPR001242">
    <property type="entry name" value="Condensation_dom"/>
</dbReference>
<dbReference type="Pfam" id="PF07993">
    <property type="entry name" value="NAD_binding_4"/>
    <property type="match status" value="1"/>
</dbReference>
<dbReference type="PROSITE" id="PS50075">
    <property type="entry name" value="CARRIER"/>
    <property type="match status" value="4"/>
</dbReference>
<reference evidence="6 7" key="1">
    <citation type="submission" date="2017-04" db="EMBL/GenBank/DDBJ databases">
        <authorList>
            <person name="Afonso C.L."/>
            <person name="Miller P.J."/>
            <person name="Scott M.A."/>
            <person name="Spackman E."/>
            <person name="Goraichik I."/>
            <person name="Dimitrov K.M."/>
            <person name="Suarez D.L."/>
            <person name="Swayne D.E."/>
        </authorList>
    </citation>
    <scope>NUCLEOTIDE SEQUENCE [LARGE SCALE GENOMIC DNA]</scope>
    <source>
        <strain evidence="6 7">DSM 5090</strain>
    </source>
</reference>
<evidence type="ECO:0000259" key="5">
    <source>
        <dbReference type="PROSITE" id="PS50075"/>
    </source>
</evidence>
<dbReference type="Gene3D" id="3.40.50.720">
    <property type="entry name" value="NAD(P)-binding Rossmann-like Domain"/>
    <property type="match status" value="1"/>
</dbReference>
<dbReference type="Gene3D" id="2.30.38.10">
    <property type="entry name" value="Luciferase, Domain 3"/>
    <property type="match status" value="1"/>
</dbReference>
<feature type="domain" description="Carrier" evidence="5">
    <location>
        <begin position="1936"/>
        <end position="2011"/>
    </location>
</feature>
<evidence type="ECO:0000256" key="4">
    <source>
        <dbReference type="ARBA" id="ARBA00022598"/>
    </source>
</evidence>
<organism evidence="6 7">
    <name type="scientific">Sporomusa malonica</name>
    <dbReference type="NCBI Taxonomy" id="112901"/>
    <lineage>
        <taxon>Bacteria</taxon>
        <taxon>Bacillati</taxon>
        <taxon>Bacillota</taxon>
        <taxon>Negativicutes</taxon>
        <taxon>Selenomonadales</taxon>
        <taxon>Sporomusaceae</taxon>
        <taxon>Sporomusa</taxon>
    </lineage>
</organism>
<dbReference type="PANTHER" id="PTHR45527">
    <property type="entry name" value="NONRIBOSOMAL PEPTIDE SYNTHETASE"/>
    <property type="match status" value="1"/>
</dbReference>
<dbReference type="SUPFAM" id="SSF51735">
    <property type="entry name" value="NAD(P)-binding Rossmann-fold domains"/>
    <property type="match status" value="1"/>
</dbReference>
<dbReference type="Pfam" id="PF00550">
    <property type="entry name" value="PP-binding"/>
    <property type="match status" value="4"/>
</dbReference>
<sequence length="4427" mass="497227">MKQFEYYAKASKYTKALWLEMTRIPANEHIRYHGTRYWTFAGDLDIIRLQNALQAVVNNNWDMRSNFFEHNGEIYLGVRRVVDVKLEYREVGSAQECSLYIEKMAALPFDFERDLLVRCAAIKNMADQQTTLLFVFCHLNTDGAVTENFARQVEQAYVNNEKPTPEGSDSAGLEVLKAYMSAEAEDAADNTGIAYWVSRLSGRTMTNQLPRESGSRKLDFKVIQASRMIKGEVYKKIKGFCEANKVSLFNFMQALTGILVCRYSGFGEAVIAYPVSLRGPYKALKGFCVNQLPYVFEEKGTFAEQVRKLHEEIPPRSARKVAAWELNGTVYSKGNHINVALTNSLSNKFDFARIGSIIENMWVPNVTQCDLVVSYAELADGIDITVLSVAGVLSRESLEQIAGHLVWLAENHQMLQHGDSIVTDEQIKMLDRFNQTHKEYPNPCGTIVEMFKQTVSRVPDRIAVVYEERKYTYQELDDITEKLAKHLKPLGVGAEQVVGVLIDRSEYMVIYPLAILKAGGAYMPLDYSFPSDRLEFMLKDAGVKLILSEQNKVEEHIPQFDGRVIKIDDISGMAVDEDIALPVPTPHDMFVILYTSGSTGTPKGCILEHHNMVNYCKWYQSYYHVTERDRSPAYANFGFDAHMLDIYPFITCGASTYVIPSDMRLDFIRLNRYFEDNQISIAFMTTQLGRHFVEQLDNKSLRTLMIGGEKLLPIKKPSYDFYNVYGPTECTLFTTSHVIKQDYDSSLIGKPLDNYQLYVLDAGLQLVPPGVAGELCVGGAGVGRGYLNRDDVTAEKFILWQGKRIYRTGDLVRWTLDGEIEYIGRMDGQVKLRGLRIELGEIEAQILSYEGITSCAVAVKEIGGTEHLCGYYTAETEVDQEKIKQQLATKLTAFMIPTAFTRLDAIPLTSNGKVNRKALPDPVIERQEIVSPQNETQQQLFDIIAGILTTRDFGITDDFFSVGLTSILAIKLSVDIYKQFGVNVKTSDIFKNKTIEQLEQLVNNTSREEETTTFVKQEYYPLTENQLGLYYEWEKDRTALQYNIPQVSKFSNQVDPSKLKVAVEKVIEAHPYIKTCLGMKDGQVVQLRRDDEPVYIKLAEVSDADILRIKETFVKPFDLFQEPLYRIAVYHTQQHTYLFTDIHHIIIDGSALGVFMADVVKAYNGEEVTQEIYTAFEHALEEEQLIGSERYLAAEKYFDEKLKNGMIELPKIAASGGEKQSAFVAVPVPVSGESINSFCLKNAVTPANLFLSAVCMTLHRYTREEQIAITAISSGRNETKLNGIMGMMVKTLPVAVSIRPDENTLDYVKAVQNNMLETLSHEIYPFTKMVEKHKIVPQINYAYQGGMLEQIMLEGQAAEMEGLALEKVKFPLVVFAMPKLNGYEFKIEYDNSLYTKDYIETLCSAIAECVGKIAESPKMLCKDICIVNDGQLKVLEKFNQTHAEYPNSCGSIVEMFRQQAEKMPDNIAVVYEERKYTYQELDDITDKLAKHLKTMGVGAEQVVGVLIDRSEYMVIYPLAVLKAGGAYMPLDYSFPSDRLEFMLKDAGVKLILSEQNKVEEHIPQFGGRIIKADDISMMAVDESIPLPVPAPNDMFVILYTSGSTGMPKGCILEHHNLVNYCKWYQSYYHVTERDRSPAYANFGFDAHMLDIYPFITCGASTYVIPSDMRLDFIRLNRYFEDNQISIAFMTTQLGRHFVEQLDNKSLRTLMIGGEKLLPIKKPSYDFYNVYGPTECTLFTTSHVIKQDYDSSIIGKPLDNYQLYVLDAGLQLVPPGVAGELCVGGAGVGRGYLNRDDVTAEKFILWQGKRIYRTGDLVRWTPDGEIEYIGRMDGQVKLRGLRIELGEIEAQILSYEGITSCAVAVKEIGGTEHLCGYYTAETEIDQEKLKQQLATKLTTFMIPTAFTQLDTLPLTSNGKVNRKALPDPVIERQEIVSPQNETQQQLFDIIAGILTTRDFGITDDFFSVGLTSIMAIKLSVDIYKQFGVNVKTSDIFKNKTIEQLEQLVNNTSREEETTTFAKQEYYPLTENQLGLYYEWEKDRTALQYNIPQVSKFSNQVDPSKLKAAVEKVIEAHSYLKTCLGMKDGQVVQLRRDDKPVYIELAEVSDADIASIKEIFVKPFDLFQEPLYRIAVYHTEQHTYLFTDIHHIIIDGSALGVFMADVVKAYNDEELTQEIYTAFEHALEEERLIGSERYHAAEKYFDDKLKNGMTELPRVMASGEEKQDAFVAVPVSGECINSFCQKNAVTPGNLFLSAVCMTLHRYTREEQIAITAISSGRSENKLNGIMGMLVKTLPVVVPIRSDETTVDYVKAVQDNMLETLSHEIYPFTKMVEKHKIAPLINYAYQGGMEESFELEGKPAETEVLALNKAKFPLAITAIPNNGDYEISIEYDDSLYTKDYIKIFTSAIAECAKQMAKQSQLLCKAIPIIDDEQQALLQSFNPAYEEFAEKTWHEVFEKTVKVSSGYTALIAGDKTLSYAELNASANKIAHALITKGIRPEDKVAFLLPRDSRLICTMLGIIKSGGAFIPVDPEYPADRINHVLEDSGAKFIITTKKNQAELNFSNGLVVDELLLQEADHNPVTDVTADNLCYIIYTSGSTGKPKGVMLEHHNIVNYVLPLPSNFYINKYCSCRVSLSITTVAFDVFLEETLVTLANGLTLAFADEETVRNPMLLAKFMLATQAEVMAITPSLVMQYLEAEDFAKALANVKVIICGGEKFPANCFSYLRKYTDAVIYNCYGPTETTIGSNAKELENEQVTVGKGLANVKLYIVDRDLNLLPIGAVGELLIGGRGVGRGYLNRPDLTQEMFILFQGERVYRSGDYAKWTTGGEVDIINRMDNQIKLRGLRIELGEIESRMNEYNGITASVVIIRKLQNAEYLCAYFTAKGKVNSSDLRDYLAQKLTAYMIPSSFTQLGKMPVTANGKTDLKALPEPVIQRQEMVPPQNGTQQQLFDITAGILGTEDFGITDDLFSVGLTSILAIKLAVAIHKQFHITIKTNDIFRNKTIAKLEEILSNTAQEEAVQTFDKREYYPLTANQLGLYYEWEKDRNALQYNIPEVSRFSCQVDPHKLKTAVKQVIEAHSYLKTCLGMKDGQVVQLRHDDEPVCIELAKLSDADIPNIKKTFVKPFDLFNGPLYRIAVYYTDQHTYLFTDIHHIIIDGSALGVFMGDVVKAYQGEALIPESYTAFEHALEEEQLIGSDKYKEAESFFDAKLVGGMTELPRVAKGGGENRSNRVAVSVPSSGINSFCQINAVTPNSLFLAALCTTLSRYIREERIAIAAISSGRNENKLHNIMGMLVKTVPVVVEVKAKEKTADYVKAVQDNMFEALNHDSYPFTKIAEKHGIVPQISYAYQGGMEEGFELAGEMAETKALALNKAKFPLSIAASPCNGDYEIHIEYDESLYTQEYMETLGRAIAECANNMAENSEQRCETLAIIPEEDKVKILSQFQGRVLDYDKNATFIDLFRKQAQIHAGHIALVDAVSSLSYELADVYSECLARELVRLGVTKNTFVGIMLPRRREFMISVIAAMKAGGAYVPLDNEYPLERIEYMLQDSGAAVLITTKDIYESKGLQVDNVILIDEFEFGEERNQDIRLAAPERENLAYMIYTSGSTGKPKGVMIRHKSLSAFLAWRAKDYGLTAADNVCCHSSFSFDASVYDLFVPLTLGGQLHIVSEDMRQDMQALHRYLIAHNITDGAFSTQLGTELINQFDVPLKSITLGGEKLKAVKKISGTLVNGYGPTEFTISSSYHIVDQDKEYDNIPIGKPVANAWSYVVDETMNLLPIGVAGELCLAGEQIALGYWNRAELTAEKFIDNPFKTCEENAKMYRTGDLVRWNANGDLEYAGRIDNQIKLRGFRIELGEIESAMAKFLGITASVADIKTIGAVQHLCGYFTADSDIDTSQLREHLRQGLTEYMVPTALLQLDKIPLTPNGKVDKKALPVPELQNLNEYVAPTNELEAKLCQIFAETLQMDQVGITDSFFELGGTSLLVMKVVVKAMAMDIGLTYGNVFAYQTPQKLAEFVSSSVKEASIIDTGTYDYSTIDQLLVKNSLGEITENPLGDILLTGATGFLGIHVLREFLDNYPGKVYCLMRSQDGNSADMRLKVRLVYYFDNDYSELFGNRIFTLEGDITEPESITVKVDTVINCAAMVKHFAVGNELEKVNVDGVRNLIQYCREQDAMLIQISTSSVAGVADASMKDVKMKESQLYIGQIIDNKYVHSKYLAERYVLEAAALGLKAKIMRVGNLMARSQDGEFQLNFQGNSFMNSLKSYKLLGKFPVTRMGGEAEFSPIDSTAKAVLKLAQSNSEYTVFHPYNNHAVYMADVIYAMKEYGFSIEVVSEKEFEHCLREKMQDETIMSALTGILAYQENDTEKPVYGVGSTNQFTTEVLYRLNFVWPVTSEFYIKMAIEALDSLGFFDVLFKPE</sequence>
<evidence type="ECO:0000313" key="6">
    <source>
        <dbReference type="EMBL" id="SMC86734.1"/>
    </source>
</evidence>
<proteinExistence type="predicted"/>
<dbReference type="PROSITE" id="PS00455">
    <property type="entry name" value="AMP_BINDING"/>
    <property type="match status" value="4"/>
</dbReference>
<keyword evidence="7" id="KW-1185">Reference proteome</keyword>
<feature type="domain" description="Carrier" evidence="5">
    <location>
        <begin position="3955"/>
        <end position="4029"/>
    </location>
</feature>
<gene>
    <name evidence="6" type="ORF">SAMN04488500_11141</name>
</gene>
<dbReference type="InterPro" id="IPR036736">
    <property type="entry name" value="ACP-like_sf"/>
</dbReference>
<dbReference type="GO" id="GO:0016874">
    <property type="term" value="F:ligase activity"/>
    <property type="evidence" value="ECO:0007669"/>
    <property type="project" value="UniProtKB-KW"/>
</dbReference>
<keyword evidence="3" id="KW-0597">Phosphoprotein</keyword>
<dbReference type="Pfam" id="PF00501">
    <property type="entry name" value="AMP-binding"/>
    <property type="match status" value="4"/>
</dbReference>
<dbReference type="InterPro" id="IPR023213">
    <property type="entry name" value="CAT-like_dom_sf"/>
</dbReference>
<protein>
    <submittedName>
        <fullName evidence="6">Amino acid adenylation domain-containing protein/thioester reductase domain-containing protein</fullName>
    </submittedName>
</protein>
<keyword evidence="4" id="KW-0436">Ligase</keyword>
<feature type="domain" description="Carrier" evidence="5">
    <location>
        <begin position="2944"/>
        <end position="3019"/>
    </location>
</feature>
<dbReference type="RefSeq" id="WP_084576293.1">
    <property type="nucleotide sequence ID" value="NZ_CP155572.1"/>
</dbReference>
<dbReference type="Pfam" id="PF13193">
    <property type="entry name" value="AMP-binding_C"/>
    <property type="match status" value="2"/>
</dbReference>
<dbReference type="STRING" id="112901.SAMN04488500_11141"/>
<dbReference type="CDD" id="cd05930">
    <property type="entry name" value="A_NRPS"/>
    <property type="match status" value="4"/>
</dbReference>
<dbReference type="Gene3D" id="1.10.1200.10">
    <property type="entry name" value="ACP-like"/>
    <property type="match status" value="4"/>
</dbReference>
<dbReference type="Gene3D" id="3.40.50.980">
    <property type="match status" value="2"/>
</dbReference>
<dbReference type="FunFam" id="3.40.50.980:FF:000001">
    <property type="entry name" value="Non-ribosomal peptide synthetase"/>
    <property type="match status" value="4"/>
</dbReference>
<evidence type="ECO:0000256" key="1">
    <source>
        <dbReference type="ARBA" id="ARBA00001957"/>
    </source>
</evidence>
<dbReference type="InterPro" id="IPR000873">
    <property type="entry name" value="AMP-dep_synth/lig_dom"/>
</dbReference>
<dbReference type="SUPFAM" id="SSF56801">
    <property type="entry name" value="Acetyl-CoA synthetase-like"/>
    <property type="match status" value="4"/>
</dbReference>
<dbReference type="NCBIfam" id="TIGR01733">
    <property type="entry name" value="AA-adenyl-dom"/>
    <property type="match status" value="4"/>
</dbReference>
<dbReference type="Gene3D" id="3.30.559.30">
    <property type="entry name" value="Nonribosomal peptide synthetase, condensation domain"/>
    <property type="match status" value="4"/>
</dbReference>
<dbReference type="Gene3D" id="3.30.300.30">
    <property type="match status" value="4"/>
</dbReference>
<dbReference type="GO" id="GO:0043041">
    <property type="term" value="P:amino acid activation for nonribosomal peptide biosynthetic process"/>
    <property type="evidence" value="ECO:0007669"/>
    <property type="project" value="TreeGrafter"/>
</dbReference>
<dbReference type="Gene3D" id="3.40.50.12780">
    <property type="entry name" value="N-terminal domain of ligase-like"/>
    <property type="match status" value="3"/>
</dbReference>
<name>A0A1W2CP19_9FIRM</name>
<evidence type="ECO:0000256" key="2">
    <source>
        <dbReference type="ARBA" id="ARBA00022450"/>
    </source>
</evidence>
<dbReference type="GO" id="GO:0044550">
    <property type="term" value="P:secondary metabolite biosynthetic process"/>
    <property type="evidence" value="ECO:0007669"/>
    <property type="project" value="TreeGrafter"/>
</dbReference>
<accession>A0A1W2CP19</accession>
<evidence type="ECO:0000256" key="3">
    <source>
        <dbReference type="ARBA" id="ARBA00022553"/>
    </source>
</evidence>
<comment type="cofactor">
    <cofactor evidence="1">
        <name>pantetheine 4'-phosphate</name>
        <dbReference type="ChEBI" id="CHEBI:47942"/>
    </cofactor>
</comment>
<dbReference type="OrthoDB" id="9778383at2"/>
<dbReference type="GO" id="GO:0005737">
    <property type="term" value="C:cytoplasm"/>
    <property type="evidence" value="ECO:0007669"/>
    <property type="project" value="TreeGrafter"/>
</dbReference>
<dbReference type="GO" id="GO:0008610">
    <property type="term" value="P:lipid biosynthetic process"/>
    <property type="evidence" value="ECO:0007669"/>
    <property type="project" value="UniProtKB-ARBA"/>
</dbReference>
<dbReference type="InterPro" id="IPR036291">
    <property type="entry name" value="NAD(P)-bd_dom_sf"/>
</dbReference>
<dbReference type="InterPro" id="IPR020845">
    <property type="entry name" value="AMP-binding_CS"/>
</dbReference>
<dbReference type="InterPro" id="IPR045851">
    <property type="entry name" value="AMP-bd_C_sf"/>
</dbReference>
<dbReference type="InterPro" id="IPR010071">
    <property type="entry name" value="AA_adenyl_dom"/>
</dbReference>
<dbReference type="SUPFAM" id="SSF52777">
    <property type="entry name" value="CoA-dependent acyltransferases"/>
    <property type="match status" value="8"/>
</dbReference>
<dbReference type="InterPro" id="IPR042099">
    <property type="entry name" value="ANL_N_sf"/>
</dbReference>
<dbReference type="SUPFAM" id="SSF47336">
    <property type="entry name" value="ACP-like"/>
    <property type="match status" value="4"/>
</dbReference>
<dbReference type="EMBL" id="FWXI01000011">
    <property type="protein sequence ID" value="SMC86734.1"/>
    <property type="molecule type" value="Genomic_DNA"/>
</dbReference>
<keyword evidence="2" id="KW-0596">Phosphopantetheine</keyword>
<evidence type="ECO:0000313" key="7">
    <source>
        <dbReference type="Proteomes" id="UP000192738"/>
    </source>
</evidence>
<dbReference type="InterPro" id="IPR013120">
    <property type="entry name" value="FAR_NAD-bd"/>
</dbReference>
<dbReference type="Pfam" id="PF00668">
    <property type="entry name" value="Condensation"/>
    <property type="match status" value="4"/>
</dbReference>
<dbReference type="NCBIfam" id="NF003417">
    <property type="entry name" value="PRK04813.1"/>
    <property type="match status" value="4"/>
</dbReference>